<protein>
    <submittedName>
        <fullName evidence="2">Uncharacterized protein</fullName>
    </submittedName>
</protein>
<name>A0AA39AA18_VITRO</name>
<gene>
    <name evidence="2" type="ORF">PVL29_004870</name>
</gene>
<feature type="region of interest" description="Disordered" evidence="1">
    <location>
        <begin position="395"/>
        <end position="454"/>
    </location>
</feature>
<dbReference type="Gene3D" id="2.120.10.80">
    <property type="entry name" value="Kelch-type beta propeller"/>
    <property type="match status" value="1"/>
</dbReference>
<dbReference type="InterPro" id="IPR012871">
    <property type="entry name" value="DUF1668_ORYSA"/>
</dbReference>
<reference evidence="2 3" key="1">
    <citation type="journal article" date="2023" name="BMC Biotechnol.">
        <title>Vitis rotundifolia cv Carlos genome sequencing.</title>
        <authorList>
            <person name="Huff M."/>
            <person name="Hulse-Kemp A."/>
            <person name="Scheffler B."/>
            <person name="Youngblood R."/>
            <person name="Simpson S."/>
            <person name="Babiker E."/>
            <person name="Staton M."/>
        </authorList>
    </citation>
    <scope>NUCLEOTIDE SEQUENCE [LARGE SCALE GENOMIC DNA]</scope>
    <source>
        <tissue evidence="2">Leaf</tissue>
    </source>
</reference>
<proteinExistence type="predicted"/>
<comment type="caution">
    <text evidence="2">The sequence shown here is derived from an EMBL/GenBank/DDBJ whole genome shotgun (WGS) entry which is preliminary data.</text>
</comment>
<evidence type="ECO:0000313" key="3">
    <source>
        <dbReference type="Proteomes" id="UP001168098"/>
    </source>
</evidence>
<accession>A0AA39AA18</accession>
<keyword evidence="3" id="KW-1185">Reference proteome</keyword>
<feature type="compositionally biased region" description="Polar residues" evidence="1">
    <location>
        <begin position="398"/>
        <end position="419"/>
    </location>
</feature>
<dbReference type="SUPFAM" id="SSF117281">
    <property type="entry name" value="Kelch motif"/>
    <property type="match status" value="1"/>
</dbReference>
<dbReference type="Proteomes" id="UP001168098">
    <property type="component" value="Unassembled WGS sequence"/>
</dbReference>
<organism evidence="2 3">
    <name type="scientific">Vitis rotundifolia</name>
    <name type="common">Muscadine grape</name>
    <dbReference type="NCBI Taxonomy" id="103349"/>
    <lineage>
        <taxon>Eukaryota</taxon>
        <taxon>Viridiplantae</taxon>
        <taxon>Streptophyta</taxon>
        <taxon>Embryophyta</taxon>
        <taxon>Tracheophyta</taxon>
        <taxon>Spermatophyta</taxon>
        <taxon>Magnoliopsida</taxon>
        <taxon>eudicotyledons</taxon>
        <taxon>Gunneridae</taxon>
        <taxon>Pentapetalae</taxon>
        <taxon>rosids</taxon>
        <taxon>Vitales</taxon>
        <taxon>Vitaceae</taxon>
        <taxon>Viteae</taxon>
        <taxon>Vitis</taxon>
    </lineage>
</organism>
<feature type="region of interest" description="Disordered" evidence="1">
    <location>
        <begin position="498"/>
        <end position="548"/>
    </location>
</feature>
<evidence type="ECO:0000313" key="2">
    <source>
        <dbReference type="EMBL" id="KAJ9703250.1"/>
    </source>
</evidence>
<sequence>MEGKDVLLIATRLRLLAVDVTKLEILHCSDTEFAAPTLPVVQVFDFVDGGYAFGARFFMWGSKLYMAGGERTRWDASQEELSRPLGAGFPLESRASKRCPLIFVSDCTTPDSISKFSRANFRMITEKPSPIIVEFGGKLYVLSGPSWHYNHPLEPPTFEVYDPSLDEFEPLPDPPFYINNNFNSYDCVVAGYCLVQSSIYMWVGNRCYCYRIQDNQWDADETGVHKYALPCFSGQFVPGYDDIFICFRFHSLIAVILRNDGGHSVQYIDDEVFDPYYHPDSFSYKGLVVAMGGHGMCILKPVMAQVGNTNRCVLYVATFHVKKLDSSVDDAKRALTSAESSIAPTSKIAKMVTDSDIGTSHHHRGNHHSSHSGYHNIDHSLFLIKEFYVEDVRESDDSASLQESDDSASLQESDDSASLQESDPPPPPQESDVDDSKRALTSAESSIAPTSKIAKMVTDSDIGTSHHHRGNHHPGHSGYHNIDHSLYLIKEFYVEDVRESDDSASLQESDPSPPPQESYPPPPPQESDPSPPPQESDPPSPSTPQPFVSITCLSKDFYDLETWGPEIPYITSAFFHRWE</sequence>
<dbReference type="EMBL" id="JARBHA010000004">
    <property type="protein sequence ID" value="KAJ9703250.1"/>
    <property type="molecule type" value="Genomic_DNA"/>
</dbReference>
<dbReference type="AlphaFoldDB" id="A0AA39AA18"/>
<dbReference type="Pfam" id="PF07893">
    <property type="entry name" value="DUF1668"/>
    <property type="match status" value="1"/>
</dbReference>
<dbReference type="InterPro" id="IPR015915">
    <property type="entry name" value="Kelch-typ_b-propeller"/>
</dbReference>
<feature type="compositionally biased region" description="Pro residues" evidence="1">
    <location>
        <begin position="511"/>
        <end position="544"/>
    </location>
</feature>
<evidence type="ECO:0000256" key="1">
    <source>
        <dbReference type="SAM" id="MobiDB-lite"/>
    </source>
</evidence>